<keyword evidence="2" id="KW-0288">FMN</keyword>
<gene>
    <name evidence="5" type="ORF">EG028_22385</name>
</gene>
<dbReference type="InterPro" id="IPR050627">
    <property type="entry name" value="Nitroreductase/BluB"/>
</dbReference>
<proteinExistence type="predicted"/>
<protein>
    <submittedName>
        <fullName evidence="5">Nitroreductase family protein</fullName>
    </submittedName>
</protein>
<keyword evidence="1" id="KW-0285">Flavoprotein</keyword>
<evidence type="ECO:0000256" key="2">
    <source>
        <dbReference type="ARBA" id="ARBA00022643"/>
    </source>
</evidence>
<evidence type="ECO:0000259" key="4">
    <source>
        <dbReference type="Pfam" id="PF00881"/>
    </source>
</evidence>
<organism evidence="5 6">
    <name type="scientific">Chitinophaga barathri</name>
    <dbReference type="NCBI Taxonomy" id="1647451"/>
    <lineage>
        <taxon>Bacteria</taxon>
        <taxon>Pseudomonadati</taxon>
        <taxon>Bacteroidota</taxon>
        <taxon>Chitinophagia</taxon>
        <taxon>Chitinophagales</taxon>
        <taxon>Chitinophagaceae</taxon>
        <taxon>Chitinophaga</taxon>
    </lineage>
</organism>
<evidence type="ECO:0000313" key="6">
    <source>
        <dbReference type="Proteomes" id="UP000279089"/>
    </source>
</evidence>
<dbReference type="GO" id="GO:0016491">
    <property type="term" value="F:oxidoreductase activity"/>
    <property type="evidence" value="ECO:0007669"/>
    <property type="project" value="UniProtKB-KW"/>
</dbReference>
<reference evidence="6" key="1">
    <citation type="submission" date="2018-11" db="EMBL/GenBank/DDBJ databases">
        <title>Chitinophaga lutea sp.nov., isolate from arsenic contaminated soil.</title>
        <authorList>
            <person name="Zong Y."/>
        </authorList>
    </citation>
    <scope>NUCLEOTIDE SEQUENCE [LARGE SCALE GENOMIC DNA]</scope>
    <source>
        <strain evidence="6">YLT18</strain>
    </source>
</reference>
<dbReference type="AlphaFoldDB" id="A0A3N4MFQ0"/>
<dbReference type="PANTHER" id="PTHR23026">
    <property type="entry name" value="NADPH NITROREDUCTASE"/>
    <property type="match status" value="1"/>
</dbReference>
<keyword evidence="3" id="KW-0560">Oxidoreductase</keyword>
<keyword evidence="6" id="KW-1185">Reference proteome</keyword>
<name>A0A3N4MFQ0_9BACT</name>
<comment type="caution">
    <text evidence="5">The sequence shown here is derived from an EMBL/GenBank/DDBJ whole genome shotgun (WGS) entry which is preliminary data.</text>
</comment>
<sequence>MPTQKIIDGFPFVDYTHDTYPPPDMIRRSHEMLHWMDKRRTVRDFSPNPVPREVIENILLSAGTAPSGAHKQPWTFCAVQDAVLKTKIRAAAEEEEYKSYHNRMSEEWLKDLRPLQTNWDKPFLETAPWLIILFKRIYEPEPDGHKHNNYYVQESIGIAAGFLLTAIHNAGLVALTHTPSPMNFLAELLERPENEKAFLLVPVGYPAAECWVPDLKRKTLEEIAVFY</sequence>
<dbReference type="OrthoDB" id="9809288at2"/>
<dbReference type="CDD" id="cd02144">
    <property type="entry name" value="iodotyrosine_dehalogenase"/>
    <property type="match status" value="1"/>
</dbReference>
<evidence type="ECO:0000256" key="3">
    <source>
        <dbReference type="ARBA" id="ARBA00023002"/>
    </source>
</evidence>
<evidence type="ECO:0000256" key="1">
    <source>
        <dbReference type="ARBA" id="ARBA00022630"/>
    </source>
</evidence>
<feature type="domain" description="Nitroreductase" evidence="4">
    <location>
        <begin position="38"/>
        <end position="205"/>
    </location>
</feature>
<dbReference type="RefSeq" id="WP_120518550.1">
    <property type="nucleotide sequence ID" value="NZ_QXZY01000013.1"/>
</dbReference>
<dbReference type="InterPro" id="IPR029479">
    <property type="entry name" value="Nitroreductase"/>
</dbReference>
<dbReference type="Proteomes" id="UP000279089">
    <property type="component" value="Unassembled WGS sequence"/>
</dbReference>
<dbReference type="SUPFAM" id="SSF55469">
    <property type="entry name" value="FMN-dependent nitroreductase-like"/>
    <property type="match status" value="1"/>
</dbReference>
<dbReference type="PANTHER" id="PTHR23026:SF90">
    <property type="entry name" value="IODOTYROSINE DEIODINASE 1"/>
    <property type="match status" value="1"/>
</dbReference>
<dbReference type="EMBL" id="RMBX01000013">
    <property type="protein sequence ID" value="RPD38900.1"/>
    <property type="molecule type" value="Genomic_DNA"/>
</dbReference>
<dbReference type="Pfam" id="PF00881">
    <property type="entry name" value="Nitroreductase"/>
    <property type="match status" value="1"/>
</dbReference>
<accession>A0A3N4MFQ0</accession>
<evidence type="ECO:0000313" key="5">
    <source>
        <dbReference type="EMBL" id="RPD38900.1"/>
    </source>
</evidence>
<dbReference type="InterPro" id="IPR000415">
    <property type="entry name" value="Nitroreductase-like"/>
</dbReference>
<dbReference type="Gene3D" id="3.40.109.10">
    <property type="entry name" value="NADH Oxidase"/>
    <property type="match status" value="1"/>
</dbReference>